<reference evidence="5 6" key="1">
    <citation type="journal article" date="2018" name="New Phytol.">
        <title>Phylogenomics of Endogonaceae and evolution of mycorrhizas within Mucoromycota.</title>
        <authorList>
            <person name="Chang Y."/>
            <person name="Desiro A."/>
            <person name="Na H."/>
            <person name="Sandor L."/>
            <person name="Lipzen A."/>
            <person name="Clum A."/>
            <person name="Barry K."/>
            <person name="Grigoriev I.V."/>
            <person name="Martin F.M."/>
            <person name="Stajich J.E."/>
            <person name="Smith M.E."/>
            <person name="Bonito G."/>
            <person name="Spatafora J.W."/>
        </authorList>
    </citation>
    <scope>NUCLEOTIDE SEQUENCE [LARGE SCALE GENOMIC DNA]</scope>
    <source>
        <strain evidence="5 6">AD002</strain>
    </source>
</reference>
<dbReference type="PANTHER" id="PTHR46300">
    <property type="entry name" value="P450, PUTATIVE (EUROFUNG)-RELATED-RELATED"/>
    <property type="match status" value="1"/>
</dbReference>
<sequence>MLSPFRRHLIPHLSLPTPPFIMSDLTNILANIDHTTLFTTVVAVAGVAVAIQLFARSNTKALLPLPPSPSGKLPALGHLLAIGMSPHLTFTRWAKTLGPIFCVQMGAKTWIILNSPKVIRDIIDLRGGNYSDRGSNVIIKALTRNGEMYAFSEYGDYLRMCRKLTNNTLSKNKVQTLHKPIFDNESRNLLTLLLRDGRRPEGACADDLIFLYTANVIMMLLYAKRWDSPTDPFYQEVRSINNAFTAFFQDLVLDFFPILTPLFAGKIAKAKTVQDRIIAYTGPLVEEVRQKLKNGEKVPCIAAEFVEAQRVENFSDMGIIQTTGGFTLAGIESTMSALLNSIIVLANHPEIQQRFFDELYNVVGPDRLPEEADVLNTPYVEAFILEVLRFRPATFFGVPHAGVNEDEYEGYRIPAGALVVMNLYALHFDETTFPNAEIFDPTRWLTEDGLCDSKMQHWAFGGEFFRFSGTV</sequence>
<evidence type="ECO:0000256" key="3">
    <source>
        <dbReference type="ARBA" id="ARBA00023004"/>
    </source>
</evidence>
<keyword evidence="3" id="KW-0408">Iron</keyword>
<dbReference type="PANTHER" id="PTHR46300:SF2">
    <property type="entry name" value="CYTOCHROME P450 MONOOXYGENASE ALNH-RELATED"/>
    <property type="match status" value="1"/>
</dbReference>
<dbReference type="InterPro" id="IPR036396">
    <property type="entry name" value="Cyt_P450_sf"/>
</dbReference>
<keyword evidence="2" id="KW-0560">Oxidoreductase</keyword>
<evidence type="ECO:0000256" key="1">
    <source>
        <dbReference type="ARBA" id="ARBA00022723"/>
    </source>
</evidence>
<protein>
    <submittedName>
        <fullName evidence="5">Cytochrome P450</fullName>
    </submittedName>
</protein>
<gene>
    <name evidence="5" type="ORF">BC938DRAFT_473461</name>
</gene>
<dbReference type="InterPro" id="IPR001128">
    <property type="entry name" value="Cyt_P450"/>
</dbReference>
<dbReference type="AlphaFoldDB" id="A0A433QTE5"/>
<evidence type="ECO:0000256" key="2">
    <source>
        <dbReference type="ARBA" id="ARBA00023002"/>
    </source>
</evidence>
<proteinExistence type="predicted"/>
<keyword evidence="4" id="KW-0503">Monooxygenase</keyword>
<evidence type="ECO:0000256" key="4">
    <source>
        <dbReference type="ARBA" id="ARBA00023033"/>
    </source>
</evidence>
<dbReference type="Gene3D" id="1.10.630.10">
    <property type="entry name" value="Cytochrome P450"/>
    <property type="match status" value="1"/>
</dbReference>
<keyword evidence="1" id="KW-0479">Metal-binding</keyword>
<evidence type="ECO:0000313" key="6">
    <source>
        <dbReference type="Proteomes" id="UP000274822"/>
    </source>
</evidence>
<dbReference type="Proteomes" id="UP000274822">
    <property type="component" value="Unassembled WGS sequence"/>
</dbReference>
<dbReference type="GO" id="GO:0005506">
    <property type="term" value="F:iron ion binding"/>
    <property type="evidence" value="ECO:0007669"/>
    <property type="project" value="InterPro"/>
</dbReference>
<comment type="caution">
    <text evidence="5">The sequence shown here is derived from an EMBL/GenBank/DDBJ whole genome shotgun (WGS) entry which is preliminary data.</text>
</comment>
<dbReference type="InterPro" id="IPR002401">
    <property type="entry name" value="Cyt_P450_E_grp-I"/>
</dbReference>
<name>A0A433QTE5_9FUNG</name>
<keyword evidence="6" id="KW-1185">Reference proteome</keyword>
<accession>A0A433QTE5</accession>
<dbReference type="GO" id="GO:0016705">
    <property type="term" value="F:oxidoreductase activity, acting on paired donors, with incorporation or reduction of molecular oxygen"/>
    <property type="evidence" value="ECO:0007669"/>
    <property type="project" value="InterPro"/>
</dbReference>
<dbReference type="Pfam" id="PF00067">
    <property type="entry name" value="p450"/>
    <property type="match status" value="1"/>
</dbReference>
<dbReference type="PRINTS" id="PR00463">
    <property type="entry name" value="EP450I"/>
</dbReference>
<dbReference type="GO" id="GO:0004497">
    <property type="term" value="F:monooxygenase activity"/>
    <property type="evidence" value="ECO:0007669"/>
    <property type="project" value="UniProtKB-KW"/>
</dbReference>
<dbReference type="SUPFAM" id="SSF48264">
    <property type="entry name" value="Cytochrome P450"/>
    <property type="match status" value="1"/>
</dbReference>
<dbReference type="InterPro" id="IPR050364">
    <property type="entry name" value="Cytochrome_P450_fung"/>
</dbReference>
<organism evidence="5 6">
    <name type="scientific">Jimgerdemannia flammicorona</name>
    <dbReference type="NCBI Taxonomy" id="994334"/>
    <lineage>
        <taxon>Eukaryota</taxon>
        <taxon>Fungi</taxon>
        <taxon>Fungi incertae sedis</taxon>
        <taxon>Mucoromycota</taxon>
        <taxon>Mucoromycotina</taxon>
        <taxon>Endogonomycetes</taxon>
        <taxon>Endogonales</taxon>
        <taxon>Endogonaceae</taxon>
        <taxon>Jimgerdemannia</taxon>
    </lineage>
</organism>
<dbReference type="GO" id="GO:0020037">
    <property type="term" value="F:heme binding"/>
    <property type="evidence" value="ECO:0007669"/>
    <property type="project" value="InterPro"/>
</dbReference>
<evidence type="ECO:0000313" key="5">
    <source>
        <dbReference type="EMBL" id="RUS33028.1"/>
    </source>
</evidence>
<dbReference type="EMBL" id="RBNJ01001576">
    <property type="protein sequence ID" value="RUS33028.1"/>
    <property type="molecule type" value="Genomic_DNA"/>
</dbReference>